<evidence type="ECO:0000256" key="1">
    <source>
        <dbReference type="ARBA" id="ARBA00023015"/>
    </source>
</evidence>
<feature type="transmembrane region" description="Helical" evidence="4">
    <location>
        <begin position="65"/>
        <end position="83"/>
    </location>
</feature>
<dbReference type="InterPro" id="IPR018062">
    <property type="entry name" value="HTH_AraC-typ_CS"/>
</dbReference>
<dbReference type="OrthoDB" id="345413at2"/>
<dbReference type="Gene3D" id="1.10.10.60">
    <property type="entry name" value="Homeodomain-like"/>
    <property type="match status" value="2"/>
</dbReference>
<gene>
    <name evidence="6" type="ORF">EOE67_19320</name>
</gene>
<organism evidence="6 7">
    <name type="scientific">Rheinheimera riviphila</name>
    <dbReference type="NCBI Taxonomy" id="1834037"/>
    <lineage>
        <taxon>Bacteria</taxon>
        <taxon>Pseudomonadati</taxon>
        <taxon>Pseudomonadota</taxon>
        <taxon>Gammaproteobacteria</taxon>
        <taxon>Chromatiales</taxon>
        <taxon>Chromatiaceae</taxon>
        <taxon>Rheinheimera</taxon>
    </lineage>
</organism>
<feature type="transmembrane region" description="Helical" evidence="4">
    <location>
        <begin position="33"/>
        <end position="53"/>
    </location>
</feature>
<name>A0A437QC68_9GAMM</name>
<evidence type="ECO:0000256" key="3">
    <source>
        <dbReference type="ARBA" id="ARBA00023163"/>
    </source>
</evidence>
<protein>
    <submittedName>
        <fullName evidence="6">AraC family transcriptional regulator</fullName>
    </submittedName>
</protein>
<keyword evidence="4" id="KW-1133">Transmembrane helix</keyword>
<feature type="transmembrane region" description="Helical" evidence="4">
    <location>
        <begin position="103"/>
        <end position="121"/>
    </location>
</feature>
<dbReference type="InterPro" id="IPR020449">
    <property type="entry name" value="Tscrpt_reg_AraC-type_HTH"/>
</dbReference>
<comment type="caution">
    <text evidence="6">The sequence shown here is derived from an EMBL/GenBank/DDBJ whole genome shotgun (WGS) entry which is preliminary data.</text>
</comment>
<dbReference type="Pfam" id="PF12833">
    <property type="entry name" value="HTH_18"/>
    <property type="match status" value="1"/>
</dbReference>
<keyword evidence="1" id="KW-0805">Transcription regulation</keyword>
<keyword evidence="7" id="KW-1185">Reference proteome</keyword>
<feature type="transmembrane region" description="Helical" evidence="4">
    <location>
        <begin position="197"/>
        <end position="218"/>
    </location>
</feature>
<dbReference type="SMART" id="SM00342">
    <property type="entry name" value="HTH_ARAC"/>
    <property type="match status" value="1"/>
</dbReference>
<feature type="transmembrane region" description="Helical" evidence="4">
    <location>
        <begin position="146"/>
        <end position="176"/>
    </location>
</feature>
<dbReference type="Proteomes" id="UP000283077">
    <property type="component" value="Unassembled WGS sequence"/>
</dbReference>
<keyword evidence="2" id="KW-0238">DNA-binding</keyword>
<evidence type="ECO:0000313" key="7">
    <source>
        <dbReference type="Proteomes" id="UP000283077"/>
    </source>
</evidence>
<feature type="domain" description="HTH araC/xylS-type" evidence="5">
    <location>
        <begin position="290"/>
        <end position="395"/>
    </location>
</feature>
<dbReference type="SUPFAM" id="SSF46689">
    <property type="entry name" value="Homeodomain-like"/>
    <property type="match status" value="1"/>
</dbReference>
<dbReference type="GO" id="GO:0043565">
    <property type="term" value="F:sequence-specific DNA binding"/>
    <property type="evidence" value="ECO:0007669"/>
    <property type="project" value="InterPro"/>
</dbReference>
<dbReference type="PRINTS" id="PR00032">
    <property type="entry name" value="HTHARAC"/>
</dbReference>
<dbReference type="InterPro" id="IPR018060">
    <property type="entry name" value="HTH_AraC"/>
</dbReference>
<keyword evidence="3" id="KW-0804">Transcription</keyword>
<sequence length="400" mass="44880">MTENPLALFLNAASLAIIAFSGHLLLQRAKHQSFYWPLLGCLVAIAVLIVDPWLKQLAPDLRQLFLLLSLPALYLLPPCFWLYVQGLTSCSPWRLQASHAKHFVLSGIALVIVIGALLLPAEIRHGLLVEGSDNILQSTTAVLRNFVYGLAILTFGLVIGWCVQAGCYVVAVFRRLHRYRDQLKQVFASTETHELRWILWLLLAVVGIWLFAAASLLYDNLIGPLQTDLALKNLVVFVLIWTLASWGLRQKPGFAELYQPDAEMQETLPTLQTLTEAKYQRSALNEQLSGNIVNKLHKAMTQDQLFLDAGLSLPKLAKHIATSPSYISQTLNETLGVNFFDYVNRYRVEAAKIQLLTSNETVLDIAMNVGFNAKSSFYTAFKKETQLTPSQFRNARRQAQ</sequence>
<proteinExistence type="predicted"/>
<evidence type="ECO:0000313" key="6">
    <source>
        <dbReference type="EMBL" id="RVU31963.1"/>
    </source>
</evidence>
<dbReference type="AlphaFoldDB" id="A0A437QC68"/>
<dbReference type="InterPro" id="IPR009057">
    <property type="entry name" value="Homeodomain-like_sf"/>
</dbReference>
<feature type="transmembrane region" description="Helical" evidence="4">
    <location>
        <begin position="6"/>
        <end position="26"/>
    </location>
</feature>
<dbReference type="PROSITE" id="PS00041">
    <property type="entry name" value="HTH_ARAC_FAMILY_1"/>
    <property type="match status" value="1"/>
</dbReference>
<keyword evidence="4" id="KW-0472">Membrane</keyword>
<dbReference type="PROSITE" id="PS01124">
    <property type="entry name" value="HTH_ARAC_FAMILY_2"/>
    <property type="match status" value="1"/>
</dbReference>
<dbReference type="PANTHER" id="PTHR43280">
    <property type="entry name" value="ARAC-FAMILY TRANSCRIPTIONAL REGULATOR"/>
    <property type="match status" value="1"/>
</dbReference>
<evidence type="ECO:0000256" key="4">
    <source>
        <dbReference type="SAM" id="Phobius"/>
    </source>
</evidence>
<dbReference type="RefSeq" id="WP_127701057.1">
    <property type="nucleotide sequence ID" value="NZ_SACS01000033.1"/>
</dbReference>
<dbReference type="PANTHER" id="PTHR43280:SF29">
    <property type="entry name" value="ARAC-FAMILY TRANSCRIPTIONAL REGULATOR"/>
    <property type="match status" value="1"/>
</dbReference>
<dbReference type="GO" id="GO:0003700">
    <property type="term" value="F:DNA-binding transcription factor activity"/>
    <property type="evidence" value="ECO:0007669"/>
    <property type="project" value="InterPro"/>
</dbReference>
<feature type="transmembrane region" description="Helical" evidence="4">
    <location>
        <begin position="230"/>
        <end position="248"/>
    </location>
</feature>
<dbReference type="EMBL" id="SACS01000033">
    <property type="protein sequence ID" value="RVU31963.1"/>
    <property type="molecule type" value="Genomic_DNA"/>
</dbReference>
<keyword evidence="4" id="KW-0812">Transmembrane</keyword>
<evidence type="ECO:0000256" key="2">
    <source>
        <dbReference type="ARBA" id="ARBA00023125"/>
    </source>
</evidence>
<reference evidence="6 7" key="1">
    <citation type="submission" date="2019-01" db="EMBL/GenBank/DDBJ databases">
        <authorList>
            <person name="Chen W.-M."/>
        </authorList>
    </citation>
    <scope>NUCLEOTIDE SEQUENCE [LARGE SCALE GENOMIC DNA]</scope>
    <source>
        <strain evidence="6 7">KYPC3</strain>
    </source>
</reference>
<evidence type="ECO:0000259" key="5">
    <source>
        <dbReference type="PROSITE" id="PS01124"/>
    </source>
</evidence>
<accession>A0A437QC68</accession>